<accession>A0A8T9CN13</accession>
<comment type="caution">
    <text evidence="3">The sequence shown here is derived from an EMBL/GenBank/DDBJ whole genome shotgun (WGS) entry which is preliminary data.</text>
</comment>
<comment type="similarity">
    <text evidence="1">Belongs to the short-chain dehydrogenases/reductases (SDR) family.</text>
</comment>
<sequence>MPGTSPVILIIGAGANIGAGVARSFATKGYKVALVARKLKESESTADQLNISTDLSDPSNVAGIFAKVKASLGLPSVVVYNASSVTPNPPNDPLAVSVADLTRDLNVTATSAYVAAQQALAAFKELPATASKTFIYTGNIMDEPMIIGPLLDLGVGKSAAATFVQFAANAYKDQGIKFYYGDERKADGSAIFKVNGEAHGKFYLELAEGKSQGPWKQTFVNGASGAKYEKFAASS</sequence>
<dbReference type="Pfam" id="PF00106">
    <property type="entry name" value="adh_short"/>
    <property type="match status" value="1"/>
</dbReference>
<keyword evidence="2" id="KW-0560">Oxidoreductase</keyword>
<dbReference type="InterPro" id="IPR002347">
    <property type="entry name" value="SDR_fam"/>
</dbReference>
<evidence type="ECO:0000256" key="2">
    <source>
        <dbReference type="ARBA" id="ARBA00023002"/>
    </source>
</evidence>
<evidence type="ECO:0000313" key="4">
    <source>
        <dbReference type="Proteomes" id="UP000469558"/>
    </source>
</evidence>
<reference evidence="3 4" key="1">
    <citation type="submission" date="2018-05" db="EMBL/GenBank/DDBJ databases">
        <title>Genome sequencing and assembly of the regulated plant pathogen Lachnellula willkommii and related sister species for the development of diagnostic species identification markers.</title>
        <authorList>
            <person name="Giroux E."/>
            <person name="Bilodeau G."/>
        </authorList>
    </citation>
    <scope>NUCLEOTIDE SEQUENCE [LARGE SCALE GENOMIC DNA]</scope>
    <source>
        <strain evidence="3 4">CBS 268.59</strain>
    </source>
</reference>
<dbReference type="Gene3D" id="3.40.50.720">
    <property type="entry name" value="NAD(P)-binding Rossmann-like Domain"/>
    <property type="match status" value="1"/>
</dbReference>
<dbReference type="EMBL" id="QGMK01000022">
    <property type="protein sequence ID" value="TVY85214.1"/>
    <property type="molecule type" value="Genomic_DNA"/>
</dbReference>
<gene>
    <name evidence="3" type="ORF">LSUE1_G000761</name>
</gene>
<dbReference type="SUPFAM" id="SSF51735">
    <property type="entry name" value="NAD(P)-binding Rossmann-fold domains"/>
    <property type="match status" value="1"/>
</dbReference>
<proteinExistence type="inferred from homology"/>
<protein>
    <submittedName>
        <fullName evidence="3">Uncharacterized protein</fullName>
    </submittedName>
</protein>
<evidence type="ECO:0000256" key="1">
    <source>
        <dbReference type="ARBA" id="ARBA00006484"/>
    </source>
</evidence>
<dbReference type="InterPro" id="IPR036291">
    <property type="entry name" value="NAD(P)-bd_dom_sf"/>
</dbReference>
<dbReference type="PANTHER" id="PTHR43669">
    <property type="entry name" value="5-KETO-D-GLUCONATE 5-REDUCTASE"/>
    <property type="match status" value="1"/>
</dbReference>
<dbReference type="AlphaFoldDB" id="A0A8T9CN13"/>
<organism evidence="3 4">
    <name type="scientific">Lachnellula suecica</name>
    <dbReference type="NCBI Taxonomy" id="602035"/>
    <lineage>
        <taxon>Eukaryota</taxon>
        <taxon>Fungi</taxon>
        <taxon>Dikarya</taxon>
        <taxon>Ascomycota</taxon>
        <taxon>Pezizomycotina</taxon>
        <taxon>Leotiomycetes</taxon>
        <taxon>Helotiales</taxon>
        <taxon>Lachnaceae</taxon>
        <taxon>Lachnellula</taxon>
    </lineage>
</organism>
<dbReference type="GO" id="GO:0016491">
    <property type="term" value="F:oxidoreductase activity"/>
    <property type="evidence" value="ECO:0007669"/>
    <property type="project" value="UniProtKB-KW"/>
</dbReference>
<evidence type="ECO:0000313" key="3">
    <source>
        <dbReference type="EMBL" id="TVY85214.1"/>
    </source>
</evidence>
<name>A0A8T9CN13_9HELO</name>
<keyword evidence="4" id="KW-1185">Reference proteome</keyword>
<dbReference type="Proteomes" id="UP000469558">
    <property type="component" value="Unassembled WGS sequence"/>
</dbReference>
<dbReference type="PANTHER" id="PTHR43669:SF4">
    <property type="entry name" value="SHORT-CHAIN DEHYDROGENASE"/>
    <property type="match status" value="1"/>
</dbReference>
<dbReference type="OrthoDB" id="5336600at2759"/>